<evidence type="ECO:0000259" key="1">
    <source>
        <dbReference type="PROSITE" id="PS50994"/>
    </source>
</evidence>
<accession>A0A0K2TIX2</accession>
<protein>
    <submittedName>
        <fullName evidence="2">Putative LOC101163468 [Oryzias latipes]</fullName>
    </submittedName>
</protein>
<dbReference type="PROSITE" id="PS50994">
    <property type="entry name" value="INTEGRASE"/>
    <property type="match status" value="1"/>
</dbReference>
<dbReference type="PANTHER" id="PTHR37984">
    <property type="entry name" value="PROTEIN CBG26694"/>
    <property type="match status" value="1"/>
</dbReference>
<dbReference type="GO" id="GO:0015074">
    <property type="term" value="P:DNA integration"/>
    <property type="evidence" value="ECO:0007669"/>
    <property type="project" value="InterPro"/>
</dbReference>
<reference evidence="2" key="1">
    <citation type="submission" date="2014-05" db="EMBL/GenBank/DDBJ databases">
        <authorList>
            <person name="Chronopoulou M."/>
        </authorList>
    </citation>
    <scope>NUCLEOTIDE SEQUENCE</scope>
    <source>
        <tissue evidence="2">Whole organism</tissue>
    </source>
</reference>
<dbReference type="OrthoDB" id="775972at2759"/>
<proteinExistence type="predicted"/>
<dbReference type="GO" id="GO:0003676">
    <property type="term" value="F:nucleic acid binding"/>
    <property type="evidence" value="ECO:0007669"/>
    <property type="project" value="InterPro"/>
</dbReference>
<sequence length="171" mass="19665">MRKSKLMTKQYLYCSNMDKVIEDAIGVYDICIRAKVRKKQPSEVMGQTSTAIGEQFQVFFTDIIGPKFKIHANDSKYILTLIDACTKIHKAYPLRDITAEKVINISIKEFFPRVFTSIKLVTGRGSQFISRLMKQVGEELGVMKIETEAYQPHTNPVKRLHQDLEQLNVFC</sequence>
<dbReference type="InterPro" id="IPR001584">
    <property type="entry name" value="Integrase_cat-core"/>
</dbReference>
<dbReference type="AlphaFoldDB" id="A0A0K2TIX2"/>
<dbReference type="InterPro" id="IPR050951">
    <property type="entry name" value="Retrovirus_Pol_polyprotein"/>
</dbReference>
<organism evidence="2">
    <name type="scientific">Lepeophtheirus salmonis</name>
    <name type="common">Salmon louse</name>
    <name type="synonym">Caligus salmonis</name>
    <dbReference type="NCBI Taxonomy" id="72036"/>
    <lineage>
        <taxon>Eukaryota</taxon>
        <taxon>Metazoa</taxon>
        <taxon>Ecdysozoa</taxon>
        <taxon>Arthropoda</taxon>
        <taxon>Crustacea</taxon>
        <taxon>Multicrustacea</taxon>
        <taxon>Hexanauplia</taxon>
        <taxon>Copepoda</taxon>
        <taxon>Siphonostomatoida</taxon>
        <taxon>Caligidae</taxon>
        <taxon>Lepeophtheirus</taxon>
    </lineage>
</organism>
<dbReference type="EMBL" id="HACA01008493">
    <property type="protein sequence ID" value="CDW25854.1"/>
    <property type="molecule type" value="Transcribed_RNA"/>
</dbReference>
<feature type="domain" description="Integrase catalytic" evidence="1">
    <location>
        <begin position="37"/>
        <end position="171"/>
    </location>
</feature>
<dbReference type="InterPro" id="IPR036397">
    <property type="entry name" value="RNaseH_sf"/>
</dbReference>
<evidence type="ECO:0000313" key="2">
    <source>
        <dbReference type="EMBL" id="CDW25854.1"/>
    </source>
</evidence>
<dbReference type="Gene3D" id="3.30.420.10">
    <property type="entry name" value="Ribonuclease H-like superfamily/Ribonuclease H"/>
    <property type="match status" value="1"/>
</dbReference>
<name>A0A0K2TIX2_LEPSM</name>
<dbReference type="InterPro" id="IPR012337">
    <property type="entry name" value="RNaseH-like_sf"/>
</dbReference>
<dbReference type="SUPFAM" id="SSF53098">
    <property type="entry name" value="Ribonuclease H-like"/>
    <property type="match status" value="1"/>
</dbReference>
<dbReference type="PANTHER" id="PTHR37984:SF15">
    <property type="entry name" value="INTEGRASE CATALYTIC DOMAIN-CONTAINING PROTEIN"/>
    <property type="match status" value="1"/>
</dbReference>